<name>A0A423STS2_PENVA</name>
<dbReference type="GO" id="GO:0005737">
    <property type="term" value="C:cytoplasm"/>
    <property type="evidence" value="ECO:0007669"/>
    <property type="project" value="TreeGrafter"/>
</dbReference>
<dbReference type="GO" id="GO:0016887">
    <property type="term" value="F:ATP hydrolysis activity"/>
    <property type="evidence" value="ECO:0007669"/>
    <property type="project" value="InterPro"/>
</dbReference>
<dbReference type="PANTHER" id="PTHR23077:SF27">
    <property type="entry name" value="ATPASE FAMILY GENE 2 PROTEIN HOMOLOG A"/>
    <property type="match status" value="1"/>
</dbReference>
<sequence length="755" mass="83430">MSTKTKCSEKGEKKSQKKNARKRTKDSGNESLNSTLQPEITAKVVLIPKEMLQDKTLEGISRVHSLTVCIKGLAEQKGFLNHQFVTLTTKGETLPAHLLIDSKIKENVAIIKDETSKSLCEGEDVIISSQCSRLFAEEVKLCLLNTTELSESAAFLAYLKEQLVNQCLVLRIGMIVIISYLSQDIVLQVKAMKNFAIKDVDVTGVPFQCIWQTCIYVENQKTSGDNGVNKSVCFDFIGGYKTVLQDLQEEIQLFISNSGSKLKKAEGILISGPSGCGKSLIGEALKSKYSTKFLSMQIEDVKSKFLGETEQNLKKLFDKAVDRAPCILFIDDIDILCSSRDRKGSTGIVTALLHLMDGVTGNSSRGVLVVATASDPKSLDAALRRPGRLSLDVCLQAPTEVDRKDIFEKLLYRVPSDLTDSDLHILAASTPGYVGGDLRRVIMEAIVQADGKAIDREMIQTAITAVRPAALLASNTVDREVQLSDIHGYGQLKHHLQESVNLTLCHSAIFQDCGISPPSRFFLFGPPGCGKTSLVMAIATKFHLNVIPVKRSTVLGKYFGESEQNLAKVFQKAQESSPCIILFENFDGLAGTKSDGGVDVENRIINHLKVQLDGIVRNDGVFIFAETNRPDLVNKDLIRPGRFHEYHFIDLPDHDDRQAILSKNLTRSLEEISLDQLVDLTKGFTVSEIIQFCEELRTQNREDAALSNLEDDTISRACVEDALETVVPNTSLKMMSRYHSFAQIYCSSGNKDTFR</sequence>
<organism evidence="5 6">
    <name type="scientific">Penaeus vannamei</name>
    <name type="common">Whiteleg shrimp</name>
    <name type="synonym">Litopenaeus vannamei</name>
    <dbReference type="NCBI Taxonomy" id="6689"/>
    <lineage>
        <taxon>Eukaryota</taxon>
        <taxon>Metazoa</taxon>
        <taxon>Ecdysozoa</taxon>
        <taxon>Arthropoda</taxon>
        <taxon>Crustacea</taxon>
        <taxon>Multicrustacea</taxon>
        <taxon>Malacostraca</taxon>
        <taxon>Eumalacostraca</taxon>
        <taxon>Eucarida</taxon>
        <taxon>Decapoda</taxon>
        <taxon>Dendrobranchiata</taxon>
        <taxon>Penaeoidea</taxon>
        <taxon>Penaeidae</taxon>
        <taxon>Penaeus</taxon>
    </lineage>
</organism>
<evidence type="ECO:0000256" key="1">
    <source>
        <dbReference type="ARBA" id="ARBA00022741"/>
    </source>
</evidence>
<dbReference type="Gene3D" id="1.10.8.60">
    <property type="match status" value="2"/>
</dbReference>
<feature type="domain" description="AAA+ ATPase" evidence="4">
    <location>
        <begin position="264"/>
        <end position="399"/>
    </location>
</feature>
<keyword evidence="6" id="KW-1185">Reference proteome</keyword>
<dbReference type="InterPro" id="IPR050168">
    <property type="entry name" value="AAA_ATPase_domain"/>
</dbReference>
<dbReference type="Pfam" id="PF00004">
    <property type="entry name" value="AAA"/>
    <property type="match status" value="2"/>
</dbReference>
<evidence type="ECO:0000256" key="3">
    <source>
        <dbReference type="SAM" id="MobiDB-lite"/>
    </source>
</evidence>
<feature type="compositionally biased region" description="Basic residues" evidence="3">
    <location>
        <begin position="15"/>
        <end position="24"/>
    </location>
</feature>
<dbReference type="InterPro" id="IPR003959">
    <property type="entry name" value="ATPase_AAA_core"/>
</dbReference>
<keyword evidence="1" id="KW-0547">Nucleotide-binding</keyword>
<dbReference type="STRING" id="6689.A0A423STS2"/>
<dbReference type="SUPFAM" id="SSF52540">
    <property type="entry name" value="P-loop containing nucleoside triphosphate hydrolases"/>
    <property type="match status" value="2"/>
</dbReference>
<evidence type="ECO:0000313" key="6">
    <source>
        <dbReference type="Proteomes" id="UP000283509"/>
    </source>
</evidence>
<evidence type="ECO:0000256" key="2">
    <source>
        <dbReference type="ARBA" id="ARBA00022840"/>
    </source>
</evidence>
<comment type="caution">
    <text evidence="5">The sequence shown here is derived from an EMBL/GenBank/DDBJ whole genome shotgun (WGS) entry which is preliminary data.</text>
</comment>
<dbReference type="InterPro" id="IPR027417">
    <property type="entry name" value="P-loop_NTPase"/>
</dbReference>
<keyword evidence="2" id="KW-0067">ATP-binding</keyword>
<feature type="region of interest" description="Disordered" evidence="3">
    <location>
        <begin position="1"/>
        <end position="34"/>
    </location>
</feature>
<dbReference type="Proteomes" id="UP000283509">
    <property type="component" value="Unassembled WGS sequence"/>
</dbReference>
<dbReference type="EMBL" id="QCYY01002799">
    <property type="protein sequence ID" value="ROT67573.1"/>
    <property type="molecule type" value="Genomic_DNA"/>
</dbReference>
<dbReference type="PANTHER" id="PTHR23077">
    <property type="entry name" value="AAA-FAMILY ATPASE"/>
    <property type="match status" value="1"/>
</dbReference>
<dbReference type="GO" id="GO:0005524">
    <property type="term" value="F:ATP binding"/>
    <property type="evidence" value="ECO:0007669"/>
    <property type="project" value="UniProtKB-KW"/>
</dbReference>
<evidence type="ECO:0000313" key="5">
    <source>
        <dbReference type="EMBL" id="ROT67573.1"/>
    </source>
</evidence>
<dbReference type="InterPro" id="IPR003593">
    <property type="entry name" value="AAA+_ATPase"/>
</dbReference>
<reference evidence="5 6" key="2">
    <citation type="submission" date="2019-01" db="EMBL/GenBank/DDBJ databases">
        <title>The decoding of complex shrimp genome reveals the adaptation for benthos swimmer, frequently molting mechanism and breeding impact on genome.</title>
        <authorList>
            <person name="Sun Y."/>
            <person name="Gao Y."/>
            <person name="Yu Y."/>
        </authorList>
    </citation>
    <scope>NUCLEOTIDE SEQUENCE [LARGE SCALE GENOMIC DNA]</scope>
    <source>
        <tissue evidence="5">Muscle</tissue>
    </source>
</reference>
<dbReference type="OrthoDB" id="27435at2759"/>
<feature type="domain" description="AAA+ ATPase" evidence="4">
    <location>
        <begin position="517"/>
        <end position="653"/>
    </location>
</feature>
<feature type="compositionally biased region" description="Basic and acidic residues" evidence="3">
    <location>
        <begin position="1"/>
        <end position="14"/>
    </location>
</feature>
<gene>
    <name evidence="5" type="ORF">C7M84_014342</name>
</gene>
<dbReference type="SMART" id="SM00382">
    <property type="entry name" value="AAA"/>
    <property type="match status" value="2"/>
</dbReference>
<evidence type="ECO:0000259" key="4">
    <source>
        <dbReference type="SMART" id="SM00382"/>
    </source>
</evidence>
<reference evidence="5 6" key="1">
    <citation type="submission" date="2018-04" db="EMBL/GenBank/DDBJ databases">
        <authorList>
            <person name="Zhang X."/>
            <person name="Yuan J."/>
            <person name="Li F."/>
            <person name="Xiang J."/>
        </authorList>
    </citation>
    <scope>NUCLEOTIDE SEQUENCE [LARGE SCALE GENOMIC DNA]</scope>
    <source>
        <tissue evidence="5">Muscle</tissue>
    </source>
</reference>
<accession>A0A423STS2</accession>
<proteinExistence type="predicted"/>
<protein>
    <recommendedName>
        <fullName evidence="4">AAA+ ATPase domain-containing protein</fullName>
    </recommendedName>
</protein>
<dbReference type="AlphaFoldDB" id="A0A423STS2"/>
<dbReference type="Gene3D" id="3.40.50.300">
    <property type="entry name" value="P-loop containing nucleotide triphosphate hydrolases"/>
    <property type="match status" value="2"/>
</dbReference>